<keyword evidence="1" id="KW-0175">Coiled coil</keyword>
<dbReference type="EMBL" id="LT598467">
    <property type="protein sequence ID" value="SCU97412.1"/>
    <property type="molecule type" value="Genomic_DNA"/>
</dbReference>
<evidence type="ECO:0000259" key="3">
    <source>
        <dbReference type="Pfam" id="PF09073"/>
    </source>
</evidence>
<feature type="compositionally biased region" description="Basic and acidic residues" evidence="2">
    <location>
        <begin position="412"/>
        <end position="435"/>
    </location>
</feature>
<proteinExistence type="predicted"/>
<organism evidence="4 5">
    <name type="scientific">Lachancea mirantina</name>
    <dbReference type="NCBI Taxonomy" id="1230905"/>
    <lineage>
        <taxon>Eukaryota</taxon>
        <taxon>Fungi</taxon>
        <taxon>Dikarya</taxon>
        <taxon>Ascomycota</taxon>
        <taxon>Saccharomycotina</taxon>
        <taxon>Saccharomycetes</taxon>
        <taxon>Saccharomycetales</taxon>
        <taxon>Saccharomycetaceae</taxon>
        <taxon>Lachancea</taxon>
    </lineage>
</organism>
<dbReference type="OrthoDB" id="3364872at2759"/>
<keyword evidence="5" id="KW-1185">Reference proteome</keyword>
<dbReference type="Proteomes" id="UP000191024">
    <property type="component" value="Chromosome F"/>
</dbReference>
<dbReference type="InterPro" id="IPR015158">
    <property type="entry name" value="Bud22_dom"/>
</dbReference>
<name>A0A1G4K1I2_9SACH</name>
<dbReference type="AlphaFoldDB" id="A0A1G4K1I2"/>
<feature type="compositionally biased region" description="Acidic residues" evidence="2">
    <location>
        <begin position="308"/>
        <end position="320"/>
    </location>
</feature>
<dbReference type="InterPro" id="IPR037393">
    <property type="entry name" value="Bud22/SRFB1"/>
</dbReference>
<evidence type="ECO:0000256" key="1">
    <source>
        <dbReference type="ARBA" id="ARBA00023054"/>
    </source>
</evidence>
<dbReference type="GO" id="GO:0030686">
    <property type="term" value="C:90S preribosome"/>
    <property type="evidence" value="ECO:0007669"/>
    <property type="project" value="TreeGrafter"/>
</dbReference>
<protein>
    <submittedName>
        <fullName evidence="4">LAMI_0F09978g1_1</fullName>
    </submittedName>
</protein>
<dbReference type="STRING" id="1230905.A0A1G4K1I2"/>
<feature type="compositionally biased region" description="Basic and acidic residues" evidence="2">
    <location>
        <begin position="469"/>
        <end position="482"/>
    </location>
</feature>
<feature type="compositionally biased region" description="Basic residues" evidence="2">
    <location>
        <begin position="378"/>
        <end position="390"/>
    </location>
</feature>
<evidence type="ECO:0000313" key="5">
    <source>
        <dbReference type="Proteomes" id="UP000191024"/>
    </source>
</evidence>
<reference evidence="5" key="1">
    <citation type="submission" date="2016-03" db="EMBL/GenBank/DDBJ databases">
        <authorList>
            <person name="Devillers H."/>
        </authorList>
    </citation>
    <scope>NUCLEOTIDE SEQUENCE [LARGE SCALE GENOMIC DNA]</scope>
</reference>
<dbReference type="GO" id="GO:0005634">
    <property type="term" value="C:nucleus"/>
    <property type="evidence" value="ECO:0007669"/>
    <property type="project" value="TreeGrafter"/>
</dbReference>
<evidence type="ECO:0000313" key="4">
    <source>
        <dbReference type="EMBL" id="SCU97412.1"/>
    </source>
</evidence>
<gene>
    <name evidence="4" type="ORF">LAMI_0F09978G</name>
</gene>
<feature type="region of interest" description="Disordered" evidence="2">
    <location>
        <begin position="220"/>
        <end position="267"/>
    </location>
</feature>
<accession>A0A1G4K1I2</accession>
<feature type="domain" description="Bud22" evidence="3">
    <location>
        <begin position="88"/>
        <end position="491"/>
    </location>
</feature>
<feature type="region of interest" description="Disordered" evidence="2">
    <location>
        <begin position="294"/>
        <end position="491"/>
    </location>
</feature>
<evidence type="ECO:0000256" key="2">
    <source>
        <dbReference type="SAM" id="MobiDB-lite"/>
    </source>
</evidence>
<dbReference type="PANTHER" id="PTHR23325:SF1">
    <property type="entry name" value="SERUM RESPONSE FACTOR-BINDING PROTEIN 1"/>
    <property type="match status" value="1"/>
</dbReference>
<dbReference type="PANTHER" id="PTHR23325">
    <property type="entry name" value="SERUM RESPONSE FACTOR-BINDING"/>
    <property type="match status" value="1"/>
</dbReference>
<dbReference type="GO" id="GO:0030490">
    <property type="term" value="P:maturation of SSU-rRNA"/>
    <property type="evidence" value="ECO:0007669"/>
    <property type="project" value="TreeGrafter"/>
</dbReference>
<sequence>MAKDNLILKLDSLEYRLHRLNNTLDEFQPRLNNTTKVFNAKGKKTSKRVAKLLEQDDLEAVSRQLDDLKCQILLKKTFHLKSKVLATFERSLQQQLDSLQKNKNPKNGEKLKVLKTIEQRFTLHRFAEMIAVSKVTKAVISKLAPTKALKTNPPKWLAESGYVRQFQDKNDFNNPSKIWNETVMSIKGCDKLLSSTMNTAKFKELFDTFDRSLDVLSGKRKEKEAKGANATTGVAEDSLNSIGSESEEEEDKSSNVLAQPRRGQEDVDDEFLEEQILKQYEGMLVASDDEIDEQSDYALDPNVNYNEVTDEERSEEEGESNSESGTEQDDKAANRPPLKVHKAHNLPELMIGYYSGGSDDERDVVDDAVAAEQASNQSKRKNRRGQRARQKIWEQKYGRHANHVQRQAQQEIAERLKKKEEYEQRVAKRQARDRAQQAAQPEGQRGSGGYSKPETSSQPARDAPIHPSWEAKRQAEEKEKNAKFQGKKIVF</sequence>
<dbReference type="Pfam" id="PF09073">
    <property type="entry name" value="BUD22"/>
    <property type="match status" value="1"/>
</dbReference>